<sequence>MIDTIKLVLDKSMFLVSDVSLFQKETYNQTRGYFKLVQNPSKGGLKSGKYKPRLTLTKRFNCSGRFEPTLSIELSLPKLMYGNNFVELTNTDFEKVIEKLSAILKEMGIRIFTHKLIEAPVSSIHYSKNIIFNNGLTPYILINKIRESNIRLSSDVDHAQFRNDGYSYKWHSNTYEVTFYDKLYDLMKSKVSSKRAIENDNDIQLNLFDKIKRAEKFEVLRMEVRLNNRQKTRSLFKTLGYNTNLTFKELFSSDYSKKVLLHYIKELEFNRPSILNYSSTNPKSLLSDLIINNPRLKPQKILQLFGLRQALEHYTERELRGVFNPKSYRVWYRIMQDSRRINAPDQQSPLQVIKERITEFKSISTVDFDKLMLNNDKYD</sequence>
<reference evidence="1 2" key="1">
    <citation type="journal article" date="2016" name="Nat. Commun.">
        <title>Thousands of microbial genomes shed light on interconnected biogeochemical processes in an aquifer system.</title>
        <authorList>
            <person name="Anantharaman K."/>
            <person name="Brown C.T."/>
            <person name="Hug L.A."/>
            <person name="Sharon I."/>
            <person name="Castelle C.J."/>
            <person name="Probst A.J."/>
            <person name="Thomas B.C."/>
            <person name="Singh A."/>
            <person name="Wilkins M.J."/>
            <person name="Karaoz U."/>
            <person name="Brodie E.L."/>
            <person name="Williams K.H."/>
            <person name="Hubbard S.S."/>
            <person name="Banfield J.F."/>
        </authorList>
    </citation>
    <scope>NUCLEOTIDE SEQUENCE [LARGE SCALE GENOMIC DNA]</scope>
</reference>
<organism evidence="1 2">
    <name type="scientific">Candidatus Roizmanbacteria bacterium RIFCSPHIGHO2_12_FULL_33_9</name>
    <dbReference type="NCBI Taxonomy" id="1802045"/>
    <lineage>
        <taxon>Bacteria</taxon>
        <taxon>Candidatus Roizmaniibacteriota</taxon>
    </lineage>
</organism>
<gene>
    <name evidence="1" type="ORF">A3F29_00935</name>
</gene>
<comment type="caution">
    <text evidence="1">The sequence shown here is derived from an EMBL/GenBank/DDBJ whole genome shotgun (WGS) entry which is preliminary data.</text>
</comment>
<accession>A0A1F7HGI4</accession>
<evidence type="ECO:0000313" key="1">
    <source>
        <dbReference type="EMBL" id="OGK30348.1"/>
    </source>
</evidence>
<dbReference type="EMBL" id="MFZV01000046">
    <property type="protein sequence ID" value="OGK30348.1"/>
    <property type="molecule type" value="Genomic_DNA"/>
</dbReference>
<proteinExistence type="predicted"/>
<dbReference type="Proteomes" id="UP000177199">
    <property type="component" value="Unassembled WGS sequence"/>
</dbReference>
<evidence type="ECO:0000313" key="2">
    <source>
        <dbReference type="Proteomes" id="UP000177199"/>
    </source>
</evidence>
<dbReference type="AlphaFoldDB" id="A0A1F7HGI4"/>
<protein>
    <recommendedName>
        <fullName evidence="3">Replication-associated protein G2P N-terminal domain-containing protein</fullName>
    </recommendedName>
</protein>
<name>A0A1F7HGI4_9BACT</name>
<evidence type="ECO:0008006" key="3">
    <source>
        <dbReference type="Google" id="ProtNLM"/>
    </source>
</evidence>